<reference evidence="2 3" key="1">
    <citation type="submission" date="2018-06" db="EMBL/GenBank/DDBJ databases">
        <title>The genome of Pseudomonas putida NX-1, a lignin degrader.</title>
        <authorList>
            <person name="Xu Z."/>
        </authorList>
    </citation>
    <scope>NUCLEOTIDE SEQUENCE [LARGE SCALE GENOMIC DNA]</scope>
    <source>
        <strain evidence="2 3">NX-1</strain>
    </source>
</reference>
<dbReference type="RefSeq" id="WP_112898137.1">
    <property type="nucleotide sequence ID" value="NZ_CP030750.1"/>
</dbReference>
<gene>
    <name evidence="2" type="ORF">C1S65_11985</name>
</gene>
<feature type="compositionally biased region" description="Basic residues" evidence="1">
    <location>
        <begin position="47"/>
        <end position="64"/>
    </location>
</feature>
<sequence length="64" mass="7207">MSESYIEDLNDAFPINNQVRCGQAAFHLGFANMTLDESEQLQPAHLQRSKKGRFTPRVPAKKSS</sequence>
<name>A0AAD0PBE2_PSEPU</name>
<evidence type="ECO:0000313" key="3">
    <source>
        <dbReference type="Proteomes" id="UP000251617"/>
    </source>
</evidence>
<feature type="region of interest" description="Disordered" evidence="1">
    <location>
        <begin position="41"/>
        <end position="64"/>
    </location>
</feature>
<evidence type="ECO:0000313" key="2">
    <source>
        <dbReference type="EMBL" id="AXA24799.1"/>
    </source>
</evidence>
<dbReference type="EMBL" id="CP030750">
    <property type="protein sequence ID" value="AXA24799.1"/>
    <property type="molecule type" value="Genomic_DNA"/>
</dbReference>
<accession>A0AAD0PBE2</accession>
<proteinExistence type="predicted"/>
<dbReference type="Proteomes" id="UP000251617">
    <property type="component" value="Chromosome"/>
</dbReference>
<organism evidence="2 3">
    <name type="scientific">Pseudomonas putida</name>
    <name type="common">Arthrobacter siderocapsulatus</name>
    <dbReference type="NCBI Taxonomy" id="303"/>
    <lineage>
        <taxon>Bacteria</taxon>
        <taxon>Pseudomonadati</taxon>
        <taxon>Pseudomonadota</taxon>
        <taxon>Gammaproteobacteria</taxon>
        <taxon>Pseudomonadales</taxon>
        <taxon>Pseudomonadaceae</taxon>
        <taxon>Pseudomonas</taxon>
    </lineage>
</organism>
<dbReference type="AlphaFoldDB" id="A0AAD0PBE2"/>
<protein>
    <submittedName>
        <fullName evidence="2">Uncharacterized protein</fullName>
    </submittedName>
</protein>
<evidence type="ECO:0000256" key="1">
    <source>
        <dbReference type="SAM" id="MobiDB-lite"/>
    </source>
</evidence>